<comment type="caution">
    <text evidence="6">The sequence shown here is derived from an EMBL/GenBank/DDBJ whole genome shotgun (WGS) entry which is preliminary data.</text>
</comment>
<dbReference type="PANTHER" id="PTHR32370">
    <property type="entry name" value="OS12G0117600 PROTEIN"/>
    <property type="match status" value="1"/>
</dbReference>
<protein>
    <submittedName>
        <fullName evidence="6">Root phototropism protein 3-like</fullName>
    </submittedName>
</protein>
<dbReference type="UniPathway" id="UPA00143"/>
<gene>
    <name evidence="6" type="ORF">HS088_TW11G00138</name>
</gene>
<dbReference type="AlphaFoldDB" id="A0A7J7D164"/>
<feature type="domain" description="BTB" evidence="4">
    <location>
        <begin position="56"/>
        <end position="128"/>
    </location>
</feature>
<dbReference type="InterPro" id="IPR011333">
    <property type="entry name" value="SKP1/BTB/POZ_sf"/>
</dbReference>
<evidence type="ECO:0000313" key="6">
    <source>
        <dbReference type="EMBL" id="KAF5740074.1"/>
    </source>
</evidence>
<dbReference type="OrthoDB" id="624345at2759"/>
<feature type="domain" description="NPH3" evidence="5">
    <location>
        <begin position="238"/>
        <end position="500"/>
    </location>
</feature>
<evidence type="ECO:0000256" key="2">
    <source>
        <dbReference type="ARBA" id="ARBA00022786"/>
    </source>
</evidence>
<dbReference type="PROSITE" id="PS51649">
    <property type="entry name" value="NPH3"/>
    <property type="match status" value="1"/>
</dbReference>
<organism evidence="6 7">
    <name type="scientific">Tripterygium wilfordii</name>
    <name type="common">Thunder God vine</name>
    <dbReference type="NCBI Taxonomy" id="458696"/>
    <lineage>
        <taxon>Eukaryota</taxon>
        <taxon>Viridiplantae</taxon>
        <taxon>Streptophyta</taxon>
        <taxon>Embryophyta</taxon>
        <taxon>Tracheophyta</taxon>
        <taxon>Spermatophyta</taxon>
        <taxon>Magnoliopsida</taxon>
        <taxon>eudicotyledons</taxon>
        <taxon>Gunneridae</taxon>
        <taxon>Pentapetalae</taxon>
        <taxon>rosids</taxon>
        <taxon>fabids</taxon>
        <taxon>Celastrales</taxon>
        <taxon>Celastraceae</taxon>
        <taxon>Tripterygium</taxon>
    </lineage>
</organism>
<dbReference type="InParanoid" id="A0A7J7D164"/>
<dbReference type="Pfam" id="PF00651">
    <property type="entry name" value="BTB"/>
    <property type="match status" value="1"/>
</dbReference>
<accession>A0A7J7D164</accession>
<proteinExistence type="inferred from homology"/>
<comment type="similarity">
    <text evidence="3">Belongs to the NPH3 family.</text>
</comment>
<keyword evidence="2" id="KW-0833">Ubl conjugation pathway</keyword>
<evidence type="ECO:0000259" key="4">
    <source>
        <dbReference type="PROSITE" id="PS50097"/>
    </source>
</evidence>
<evidence type="ECO:0000259" key="5">
    <source>
        <dbReference type="PROSITE" id="PS51649"/>
    </source>
</evidence>
<evidence type="ECO:0000256" key="1">
    <source>
        <dbReference type="ARBA" id="ARBA00004906"/>
    </source>
</evidence>
<dbReference type="GO" id="GO:0016567">
    <property type="term" value="P:protein ubiquitination"/>
    <property type="evidence" value="ECO:0007669"/>
    <property type="project" value="UniProtKB-UniPathway"/>
</dbReference>
<name>A0A7J7D164_TRIWF</name>
<dbReference type="InterPro" id="IPR027356">
    <property type="entry name" value="NPH3_dom"/>
</dbReference>
<dbReference type="PROSITE" id="PS50097">
    <property type="entry name" value="BTB"/>
    <property type="match status" value="1"/>
</dbReference>
<dbReference type="InterPro" id="IPR043454">
    <property type="entry name" value="NPH3/RPT2-like"/>
</dbReference>
<dbReference type="Pfam" id="PF03000">
    <property type="entry name" value="NPH3"/>
    <property type="match status" value="1"/>
</dbReference>
<dbReference type="Gene3D" id="3.30.710.10">
    <property type="entry name" value="Potassium Channel Kv1.1, Chain A"/>
    <property type="match status" value="1"/>
</dbReference>
<sequence>MKNRFVADKAAATMGMSSVSGAKPNKCVIFPAKANIVAEAFERRKRKWVVRSKIANDLIIGVGDCTFLLHKLPMVSRSVYLNRLVFDRRNNEEKGTCSKIQIDNFPGGAETFALVVRFCYGLKFDLTAANIAPLYNAAQFLEMTDDLEHENLISKAEAFLTFVLFSSWKDIFQVLKSCETISSWAKELLIVKRCTEAIACKACTDLKAYSFDNEEARMCFNVLPNNAENSKLKDKVDNWWFEDISFLRIDHFLEVIKSIKRRGMRAELVGSCIAQWTTRWLSQIHLGLDNNLAPRQLTHQLIRITTESLITVLPDAENSVSCNFLLHLLKAGLMMNINCELLNKLERRIALMLEGCSVQDLLVKNYGSDITYNDCSTIIRAVEAYVSFVLRDPAPRAFSVGRLIDGFLTQIARDKKLTAESFQSLAEALPKSARYCNDNLYRAMDMYLKAHPSLTEEERERVCSTMDYHKLSQEARQHAMKNDRLPLKIATRFVLLEQVNMTRTITAAGCNCRRTKTQLIVKVSKGLEKRQMASKMELKKMKKEVETMKAQLSELHMFKVELQRQLKQCII</sequence>
<dbReference type="Proteomes" id="UP000593562">
    <property type="component" value="Unassembled WGS sequence"/>
</dbReference>
<comment type="pathway">
    <text evidence="1">Protein modification; protein ubiquitination.</text>
</comment>
<evidence type="ECO:0000313" key="7">
    <source>
        <dbReference type="Proteomes" id="UP000593562"/>
    </source>
</evidence>
<dbReference type="InterPro" id="IPR000210">
    <property type="entry name" value="BTB/POZ_dom"/>
</dbReference>
<reference evidence="6 7" key="1">
    <citation type="journal article" date="2020" name="Nat. Commun.">
        <title>Genome of Tripterygium wilfordii and identification of cytochrome P450 involved in triptolide biosynthesis.</title>
        <authorList>
            <person name="Tu L."/>
            <person name="Su P."/>
            <person name="Zhang Z."/>
            <person name="Gao L."/>
            <person name="Wang J."/>
            <person name="Hu T."/>
            <person name="Zhou J."/>
            <person name="Zhang Y."/>
            <person name="Zhao Y."/>
            <person name="Liu Y."/>
            <person name="Song Y."/>
            <person name="Tong Y."/>
            <person name="Lu Y."/>
            <person name="Yang J."/>
            <person name="Xu C."/>
            <person name="Jia M."/>
            <person name="Peters R.J."/>
            <person name="Huang L."/>
            <person name="Gao W."/>
        </authorList>
    </citation>
    <scope>NUCLEOTIDE SEQUENCE [LARGE SCALE GENOMIC DNA]</scope>
    <source>
        <strain evidence="7">cv. XIE 37</strain>
        <tissue evidence="6">Leaf</tissue>
    </source>
</reference>
<keyword evidence="7" id="KW-1185">Reference proteome</keyword>
<dbReference type="EMBL" id="JAAARO010000011">
    <property type="protein sequence ID" value="KAF5740074.1"/>
    <property type="molecule type" value="Genomic_DNA"/>
</dbReference>
<evidence type="ECO:0000256" key="3">
    <source>
        <dbReference type="PROSITE-ProRule" id="PRU00982"/>
    </source>
</evidence>
<dbReference type="SUPFAM" id="SSF54695">
    <property type="entry name" value="POZ domain"/>
    <property type="match status" value="1"/>
</dbReference>